<proteinExistence type="predicted"/>
<protein>
    <submittedName>
        <fullName evidence="1">Uncharacterized protein</fullName>
    </submittedName>
</protein>
<dbReference type="EMBL" id="BARS01040274">
    <property type="protein sequence ID" value="GAG33966.1"/>
    <property type="molecule type" value="Genomic_DNA"/>
</dbReference>
<gene>
    <name evidence="1" type="ORF">S01H1_61425</name>
</gene>
<comment type="caution">
    <text evidence="1">The sequence shown here is derived from an EMBL/GenBank/DDBJ whole genome shotgun (WGS) entry which is preliminary data.</text>
</comment>
<evidence type="ECO:0000313" key="1">
    <source>
        <dbReference type="EMBL" id="GAG33966.1"/>
    </source>
</evidence>
<sequence length="93" mass="10664">IGEVTEMDYFRLEGTDMYMRGIDAPPGFWECGDYEEQSKIIKKNMRAILQLFNIRVIVFPDRVEIKGTIPQQVLYQGEVPESETALFISSSSP</sequence>
<feature type="non-terminal residue" evidence="1">
    <location>
        <position position="1"/>
    </location>
</feature>
<organism evidence="1">
    <name type="scientific">marine sediment metagenome</name>
    <dbReference type="NCBI Taxonomy" id="412755"/>
    <lineage>
        <taxon>unclassified sequences</taxon>
        <taxon>metagenomes</taxon>
        <taxon>ecological metagenomes</taxon>
    </lineage>
</organism>
<name>X0YAU7_9ZZZZ</name>
<accession>X0YAU7</accession>
<dbReference type="AlphaFoldDB" id="X0YAU7"/>
<reference evidence="1" key="1">
    <citation type="journal article" date="2014" name="Front. Microbiol.">
        <title>High frequency of phylogenetically diverse reductive dehalogenase-homologous genes in deep subseafloor sedimentary metagenomes.</title>
        <authorList>
            <person name="Kawai M."/>
            <person name="Futagami T."/>
            <person name="Toyoda A."/>
            <person name="Takaki Y."/>
            <person name="Nishi S."/>
            <person name="Hori S."/>
            <person name="Arai W."/>
            <person name="Tsubouchi T."/>
            <person name="Morono Y."/>
            <person name="Uchiyama I."/>
            <person name="Ito T."/>
            <person name="Fujiyama A."/>
            <person name="Inagaki F."/>
            <person name="Takami H."/>
        </authorList>
    </citation>
    <scope>NUCLEOTIDE SEQUENCE</scope>
    <source>
        <strain evidence="1">Expedition CK06-06</strain>
    </source>
</reference>